<sequence length="265" mass="29836">MIGMMTLKMKMEMTLKMTDEDDGDDDNNNNEYYHVTWRRLPGTAPLTIGPKSWTHDLRVQAEHVPNSSQWNLVIERVTLADAGQYECQVSRRRSALRHLVTLVVKGIEISGDNLVRIGAKLSLTCNASLVDVAAERVSWWKDGKPLVLDKENRFKVHTRVSSTGFTSGIISSKLDLRDARASDSGVYLCRSTERAQMAGVKVEVQGESTLKRADQVKEYSESSQLQTSQQKLLENGVVPGINRSSSCFFLCYIILFTSLHMLYRC</sequence>
<organism evidence="2 3">
    <name type="scientific">Plakobranchus ocellatus</name>
    <dbReference type="NCBI Taxonomy" id="259542"/>
    <lineage>
        <taxon>Eukaryota</taxon>
        <taxon>Metazoa</taxon>
        <taxon>Spiralia</taxon>
        <taxon>Lophotrochozoa</taxon>
        <taxon>Mollusca</taxon>
        <taxon>Gastropoda</taxon>
        <taxon>Heterobranchia</taxon>
        <taxon>Euthyneura</taxon>
        <taxon>Panpulmonata</taxon>
        <taxon>Sacoglossa</taxon>
        <taxon>Placobranchoidea</taxon>
        <taxon>Plakobranchidae</taxon>
        <taxon>Plakobranchus</taxon>
    </lineage>
</organism>
<dbReference type="InterPro" id="IPR007110">
    <property type="entry name" value="Ig-like_dom"/>
</dbReference>
<reference evidence="2 3" key="1">
    <citation type="journal article" date="2021" name="Elife">
        <title>Chloroplast acquisition without the gene transfer in kleptoplastic sea slugs, Plakobranchus ocellatus.</title>
        <authorList>
            <person name="Maeda T."/>
            <person name="Takahashi S."/>
            <person name="Yoshida T."/>
            <person name="Shimamura S."/>
            <person name="Takaki Y."/>
            <person name="Nagai Y."/>
            <person name="Toyoda A."/>
            <person name="Suzuki Y."/>
            <person name="Arimoto A."/>
            <person name="Ishii H."/>
            <person name="Satoh N."/>
            <person name="Nishiyama T."/>
            <person name="Hasebe M."/>
            <person name="Maruyama T."/>
            <person name="Minagawa J."/>
            <person name="Obokata J."/>
            <person name="Shigenobu S."/>
        </authorList>
    </citation>
    <scope>NUCLEOTIDE SEQUENCE [LARGE SCALE GENOMIC DNA]</scope>
</reference>
<name>A0AAV4DQA5_9GAST</name>
<evidence type="ECO:0000313" key="3">
    <source>
        <dbReference type="Proteomes" id="UP000735302"/>
    </source>
</evidence>
<dbReference type="InterPro" id="IPR037448">
    <property type="entry name" value="Zig-8"/>
</dbReference>
<dbReference type="Pfam" id="PF13927">
    <property type="entry name" value="Ig_3"/>
    <property type="match status" value="1"/>
</dbReference>
<dbReference type="GO" id="GO:0050808">
    <property type="term" value="P:synapse organization"/>
    <property type="evidence" value="ECO:0007669"/>
    <property type="project" value="TreeGrafter"/>
</dbReference>
<dbReference type="Gene3D" id="2.60.40.10">
    <property type="entry name" value="Immunoglobulins"/>
    <property type="match status" value="2"/>
</dbReference>
<dbReference type="PANTHER" id="PTHR23279">
    <property type="entry name" value="DEFECTIVE PROBOSCIS EXTENSION RESPONSE DPR -RELATED"/>
    <property type="match status" value="1"/>
</dbReference>
<protein>
    <submittedName>
        <fullName evidence="2">Hemicentin-1</fullName>
    </submittedName>
</protein>
<dbReference type="InterPro" id="IPR003598">
    <property type="entry name" value="Ig_sub2"/>
</dbReference>
<dbReference type="GO" id="GO:0032589">
    <property type="term" value="C:neuron projection membrane"/>
    <property type="evidence" value="ECO:0007669"/>
    <property type="project" value="TreeGrafter"/>
</dbReference>
<dbReference type="AlphaFoldDB" id="A0AAV4DQA5"/>
<dbReference type="PROSITE" id="PS50835">
    <property type="entry name" value="IG_LIKE"/>
    <property type="match status" value="1"/>
</dbReference>
<dbReference type="PANTHER" id="PTHR23279:SF36">
    <property type="entry name" value="DEFECTIVE PROBOSCIS EXTENSION RESPONSE 9, ISOFORM A"/>
    <property type="match status" value="1"/>
</dbReference>
<proteinExistence type="predicted"/>
<dbReference type="SMART" id="SM00408">
    <property type="entry name" value="IGc2"/>
    <property type="match status" value="2"/>
</dbReference>
<dbReference type="Proteomes" id="UP000735302">
    <property type="component" value="Unassembled WGS sequence"/>
</dbReference>
<dbReference type="SUPFAM" id="SSF48726">
    <property type="entry name" value="Immunoglobulin"/>
    <property type="match status" value="2"/>
</dbReference>
<comment type="caution">
    <text evidence="2">The sequence shown here is derived from an EMBL/GenBank/DDBJ whole genome shotgun (WGS) entry which is preliminary data.</text>
</comment>
<gene>
    <name evidence="2" type="ORF">PoB_007278700</name>
</gene>
<keyword evidence="3" id="KW-1185">Reference proteome</keyword>
<evidence type="ECO:0000259" key="1">
    <source>
        <dbReference type="PROSITE" id="PS50835"/>
    </source>
</evidence>
<dbReference type="InterPro" id="IPR013783">
    <property type="entry name" value="Ig-like_fold"/>
</dbReference>
<feature type="domain" description="Ig-like" evidence="1">
    <location>
        <begin position="118"/>
        <end position="205"/>
    </location>
</feature>
<dbReference type="InterPro" id="IPR036179">
    <property type="entry name" value="Ig-like_dom_sf"/>
</dbReference>
<evidence type="ECO:0000313" key="2">
    <source>
        <dbReference type="EMBL" id="GFO46282.1"/>
    </source>
</evidence>
<dbReference type="SMART" id="SM00409">
    <property type="entry name" value="IG"/>
    <property type="match status" value="2"/>
</dbReference>
<accession>A0AAV4DQA5</accession>
<dbReference type="EMBL" id="BLXT01008183">
    <property type="protein sequence ID" value="GFO46282.1"/>
    <property type="molecule type" value="Genomic_DNA"/>
</dbReference>
<dbReference type="InterPro" id="IPR003599">
    <property type="entry name" value="Ig_sub"/>
</dbReference>